<name>A0A4U5MFL6_STECR</name>
<reference evidence="1 2" key="2">
    <citation type="journal article" date="2019" name="G3 (Bethesda)">
        <title>Hybrid Assembly of the Genome of the Entomopathogenic Nematode Steinernema carpocapsae Identifies the X-Chromosome.</title>
        <authorList>
            <person name="Serra L."/>
            <person name="Macchietto M."/>
            <person name="Macias-Munoz A."/>
            <person name="McGill C.J."/>
            <person name="Rodriguez I.M."/>
            <person name="Rodriguez B."/>
            <person name="Murad R."/>
            <person name="Mortazavi A."/>
        </authorList>
    </citation>
    <scope>NUCLEOTIDE SEQUENCE [LARGE SCALE GENOMIC DNA]</scope>
    <source>
        <strain evidence="1 2">ALL</strain>
    </source>
</reference>
<reference evidence="1 2" key="1">
    <citation type="journal article" date="2015" name="Genome Biol.">
        <title>Comparative genomics of Steinernema reveals deeply conserved gene regulatory networks.</title>
        <authorList>
            <person name="Dillman A.R."/>
            <person name="Macchietto M."/>
            <person name="Porter C.F."/>
            <person name="Rogers A."/>
            <person name="Williams B."/>
            <person name="Antoshechkin I."/>
            <person name="Lee M.M."/>
            <person name="Goodwin Z."/>
            <person name="Lu X."/>
            <person name="Lewis E.E."/>
            <person name="Goodrich-Blair H."/>
            <person name="Stock S.P."/>
            <person name="Adams B.J."/>
            <person name="Sternberg P.W."/>
            <person name="Mortazavi A."/>
        </authorList>
    </citation>
    <scope>NUCLEOTIDE SEQUENCE [LARGE SCALE GENOMIC DNA]</scope>
    <source>
        <strain evidence="1 2">ALL</strain>
    </source>
</reference>
<sequence length="106" mass="12268">MDHIIEFFDYNFFRQLTAMDENRTVIQTVQLLVPFTLKTLKESVNRFVLESNPLHVEILAQKSNSNQPFLPFSFQSIDVLRPLGFAPASTLTFAASTTFRVWRDVL</sequence>
<gene>
    <name evidence="1" type="ORF">L596_024068</name>
</gene>
<organism evidence="1 2">
    <name type="scientific">Steinernema carpocapsae</name>
    <name type="common">Entomopathogenic nematode</name>
    <dbReference type="NCBI Taxonomy" id="34508"/>
    <lineage>
        <taxon>Eukaryota</taxon>
        <taxon>Metazoa</taxon>
        <taxon>Ecdysozoa</taxon>
        <taxon>Nematoda</taxon>
        <taxon>Chromadorea</taxon>
        <taxon>Rhabditida</taxon>
        <taxon>Tylenchina</taxon>
        <taxon>Panagrolaimomorpha</taxon>
        <taxon>Strongyloidoidea</taxon>
        <taxon>Steinernematidae</taxon>
        <taxon>Steinernema</taxon>
    </lineage>
</organism>
<evidence type="ECO:0000313" key="2">
    <source>
        <dbReference type="Proteomes" id="UP000298663"/>
    </source>
</evidence>
<proteinExistence type="predicted"/>
<dbReference type="Proteomes" id="UP000298663">
    <property type="component" value="Unassembled WGS sequence"/>
</dbReference>
<evidence type="ECO:0000313" key="1">
    <source>
        <dbReference type="EMBL" id="TKR68017.1"/>
    </source>
</evidence>
<accession>A0A4U5MFL6</accession>
<comment type="caution">
    <text evidence="1">The sequence shown here is derived from an EMBL/GenBank/DDBJ whole genome shotgun (WGS) entry which is preliminary data.</text>
</comment>
<keyword evidence="2" id="KW-1185">Reference proteome</keyword>
<dbReference type="EMBL" id="AZBU02000008">
    <property type="protein sequence ID" value="TKR68017.1"/>
    <property type="molecule type" value="Genomic_DNA"/>
</dbReference>
<protein>
    <submittedName>
        <fullName evidence="1">Uncharacterized protein</fullName>
    </submittedName>
</protein>
<dbReference type="AlphaFoldDB" id="A0A4U5MFL6"/>